<keyword evidence="8" id="KW-1185">Reference proteome</keyword>
<dbReference type="OrthoDB" id="3561681at2759"/>
<comment type="subcellular location">
    <subcellularLocation>
        <location evidence="1">Membrane</location>
        <topology evidence="1">Multi-pass membrane protein</topology>
    </subcellularLocation>
</comment>
<evidence type="ECO:0000313" key="7">
    <source>
        <dbReference type="EMBL" id="GAP87362.2"/>
    </source>
</evidence>
<organism evidence="7">
    <name type="scientific">Rosellinia necatrix</name>
    <name type="common">White root-rot fungus</name>
    <dbReference type="NCBI Taxonomy" id="77044"/>
    <lineage>
        <taxon>Eukaryota</taxon>
        <taxon>Fungi</taxon>
        <taxon>Dikarya</taxon>
        <taxon>Ascomycota</taxon>
        <taxon>Pezizomycotina</taxon>
        <taxon>Sordariomycetes</taxon>
        <taxon>Xylariomycetidae</taxon>
        <taxon>Xylariales</taxon>
        <taxon>Xylariaceae</taxon>
        <taxon>Rosellinia</taxon>
    </lineage>
</organism>
<evidence type="ECO:0000256" key="1">
    <source>
        <dbReference type="ARBA" id="ARBA00004141"/>
    </source>
</evidence>
<dbReference type="AlphaFoldDB" id="A0A1W2TGX1"/>
<sequence>MDWGRDGPGLYRRDLQLVYKFEPKPSTVLRIIENNFARRSGEPTRSEAARADMADWPTGIEVKLPCKEYATQSPEWLGSEIGDQADDMSPNPSLSGRRGLRTVPFSRSTFESITKAFHMHSSISRAISRADIPVFSHMGAVMEDEHGSKYEASVFNCRTSNSWPMDLAVTVTYFPHCNLKFAVIFGCNLTVEEDILQRLSLGPYDISHPLLLPGIVAETERRRHVHIVDGIVDEIEARISQLEIRPDAEYGLATLQIEKLHKEKRSAWLNIAYIRNCLVSWRKQLENIRFQVEEVDRLLLTGCRGSSTASTLHTPKSPQSCAPMGEDTKPTCLEKPDPPYLDLSHGRFGHGYLATGYKIKSRIQAIIDEYDEMIRDCSMRIDGMAMATQWAQGETNLEIARATSRDSKHMRSIALVTMIFLPGTFFAGVFSMTFFDWSDHGQPVVSKYVWIYIVITVTFTMSIVLLWYYFNIYQRTKPERMLNI</sequence>
<proteinExistence type="predicted"/>
<evidence type="ECO:0000313" key="8">
    <source>
        <dbReference type="Proteomes" id="UP000054516"/>
    </source>
</evidence>
<feature type="transmembrane region" description="Helical" evidence="6">
    <location>
        <begin position="449"/>
        <end position="470"/>
    </location>
</feature>
<dbReference type="Proteomes" id="UP000054516">
    <property type="component" value="Unassembled WGS sequence"/>
</dbReference>
<evidence type="ECO:0000256" key="3">
    <source>
        <dbReference type="ARBA" id="ARBA00022989"/>
    </source>
</evidence>
<dbReference type="STRING" id="77044.A0A1W2TGX1"/>
<protein>
    <submittedName>
        <fullName evidence="7">Uncharacterized protein</fullName>
    </submittedName>
</protein>
<dbReference type="SUPFAM" id="SSF144083">
    <property type="entry name" value="Magnesium transport protein CorA, transmembrane region"/>
    <property type="match status" value="1"/>
</dbReference>
<evidence type="ECO:0000256" key="6">
    <source>
        <dbReference type="SAM" id="Phobius"/>
    </source>
</evidence>
<dbReference type="OMA" id="IRDCTMR"/>
<evidence type="ECO:0000256" key="4">
    <source>
        <dbReference type="ARBA" id="ARBA00023136"/>
    </source>
</evidence>
<evidence type="ECO:0000256" key="5">
    <source>
        <dbReference type="SAM" id="MobiDB-lite"/>
    </source>
</evidence>
<reference evidence="7" key="1">
    <citation type="submission" date="2016-03" db="EMBL/GenBank/DDBJ databases">
        <title>Draft genome sequence of Rosellinia necatrix.</title>
        <authorList>
            <person name="Kanematsu S."/>
        </authorList>
    </citation>
    <scope>NUCLEOTIDE SEQUENCE [LARGE SCALE GENOMIC DNA]</scope>
    <source>
        <strain evidence="7">W97</strain>
    </source>
</reference>
<keyword evidence="4 6" id="KW-0472">Membrane</keyword>
<accession>A0A1W2TGX1</accession>
<name>A0A1W2TGX1_ROSNE</name>
<dbReference type="GO" id="GO:0016020">
    <property type="term" value="C:membrane"/>
    <property type="evidence" value="ECO:0007669"/>
    <property type="project" value="UniProtKB-SubCell"/>
</dbReference>
<feature type="transmembrane region" description="Helical" evidence="6">
    <location>
        <begin position="413"/>
        <end position="437"/>
    </location>
</feature>
<keyword evidence="3 6" id="KW-1133">Transmembrane helix</keyword>
<keyword evidence="2 6" id="KW-0812">Transmembrane</keyword>
<dbReference type="EMBL" id="DF977472">
    <property type="protein sequence ID" value="GAP87362.2"/>
    <property type="molecule type" value="Genomic_DNA"/>
</dbReference>
<dbReference type="Gene3D" id="1.20.58.340">
    <property type="entry name" value="Magnesium transport protein CorA, transmembrane region"/>
    <property type="match status" value="1"/>
</dbReference>
<evidence type="ECO:0000256" key="2">
    <source>
        <dbReference type="ARBA" id="ARBA00022692"/>
    </source>
</evidence>
<feature type="region of interest" description="Disordered" evidence="5">
    <location>
        <begin position="79"/>
        <end position="98"/>
    </location>
</feature>
<dbReference type="InterPro" id="IPR045863">
    <property type="entry name" value="CorA_TM1_TM2"/>
</dbReference>
<gene>
    <name evidence="7" type="ORF">SAMD00023353_2700490</name>
</gene>